<dbReference type="Proteomes" id="UP000243876">
    <property type="component" value="Unassembled WGS sequence"/>
</dbReference>
<feature type="region of interest" description="Disordered" evidence="1">
    <location>
        <begin position="1"/>
        <end position="296"/>
    </location>
</feature>
<feature type="compositionally biased region" description="Polar residues" evidence="1">
    <location>
        <begin position="285"/>
        <end position="296"/>
    </location>
</feature>
<dbReference type="GO" id="GO:0016071">
    <property type="term" value="P:mRNA metabolic process"/>
    <property type="evidence" value="ECO:0007669"/>
    <property type="project" value="UniProtKB-ARBA"/>
</dbReference>
<gene>
    <name evidence="2" type="primary">SPOSA6832_02002</name>
</gene>
<feature type="compositionally biased region" description="Low complexity" evidence="1">
    <location>
        <begin position="1"/>
        <end position="20"/>
    </location>
</feature>
<organism evidence="2 3">
    <name type="scientific">Sporidiobolus salmonicolor</name>
    <name type="common">Yeast-like fungus</name>
    <name type="synonym">Sporobolomyces salmonicolor</name>
    <dbReference type="NCBI Taxonomy" id="5005"/>
    <lineage>
        <taxon>Eukaryota</taxon>
        <taxon>Fungi</taxon>
        <taxon>Dikarya</taxon>
        <taxon>Basidiomycota</taxon>
        <taxon>Pucciniomycotina</taxon>
        <taxon>Microbotryomycetes</taxon>
        <taxon>Sporidiobolales</taxon>
        <taxon>Sporidiobolaceae</taxon>
        <taxon>Sporobolomyces</taxon>
    </lineage>
</organism>
<feature type="compositionally biased region" description="Polar residues" evidence="1">
    <location>
        <begin position="165"/>
        <end position="181"/>
    </location>
</feature>
<dbReference type="EMBL" id="CENE01000006">
    <property type="protein sequence ID" value="CEQ40375.1"/>
    <property type="molecule type" value="Genomic_DNA"/>
</dbReference>
<feature type="compositionally biased region" description="Low complexity" evidence="1">
    <location>
        <begin position="369"/>
        <end position="384"/>
    </location>
</feature>
<dbReference type="OrthoDB" id="2142961at2759"/>
<protein>
    <submittedName>
        <fullName evidence="2">SPOSA6832_02002-mRNA-1:cds</fullName>
    </submittedName>
</protein>
<feature type="compositionally biased region" description="Polar residues" evidence="1">
    <location>
        <begin position="321"/>
        <end position="335"/>
    </location>
</feature>
<feature type="compositionally biased region" description="Polar residues" evidence="1">
    <location>
        <begin position="386"/>
        <end position="400"/>
    </location>
</feature>
<dbReference type="Pfam" id="PF15365">
    <property type="entry name" value="PNRC"/>
    <property type="match status" value="1"/>
</dbReference>
<feature type="compositionally biased region" description="Low complexity" evidence="1">
    <location>
        <begin position="50"/>
        <end position="66"/>
    </location>
</feature>
<feature type="compositionally biased region" description="Polar residues" evidence="1">
    <location>
        <begin position="201"/>
        <end position="211"/>
    </location>
</feature>
<keyword evidence="3" id="KW-1185">Reference proteome</keyword>
<name>A0A0D6EL72_SPOSA</name>
<evidence type="ECO:0000256" key="1">
    <source>
        <dbReference type="SAM" id="MobiDB-lite"/>
    </source>
</evidence>
<dbReference type="AlphaFoldDB" id="A0A0D6EL72"/>
<evidence type="ECO:0000313" key="2">
    <source>
        <dbReference type="EMBL" id="CEQ40375.1"/>
    </source>
</evidence>
<sequence>MPPSGTASPTASRSPSASRHPPTRPMPARSRPQQHTPGIINLPQPKSLDATSSVASSNASRHSGSSPRPKSTSLPDKPLPTVDPTAVKSNEVKKRRRAKGPKPESPLKQSSTPALVEVPPLASGDAPADDSSNLTQGRRRRGRANRQISPPLPESDSSPEHSQPAFLSTTPPQSGYDSTSLHHSRSFPADSSFPRHHQHPHSQFSGAQSSGDEWDMPIGKTEVGKPKESLSWQQELLQSGASTTHNKVRTKADSPLVRPRSRGVGARDARFAPSSKPRPALHASVSDNSAVSGGPSLNWQQELLLNTDIQASLLSDRHTHSSSPTKNSNLTPARQRQQRIKDNITFGLGDLDLNDSEEYDLDDVFASPASRQNSGRRQNRSRAAPSTATAVVFSTPTKQSPAPVEPRYAGPTFHNSPAPSSLPVPSFLLRRQAAPSA</sequence>
<accession>A0A0D6EL72</accession>
<feature type="region of interest" description="Disordered" evidence="1">
    <location>
        <begin position="315"/>
        <end position="336"/>
    </location>
</feature>
<proteinExistence type="predicted"/>
<feature type="region of interest" description="Disordered" evidence="1">
    <location>
        <begin position="366"/>
        <end position="437"/>
    </location>
</feature>
<feature type="non-terminal residue" evidence="2">
    <location>
        <position position="1"/>
    </location>
</feature>
<feature type="compositionally biased region" description="Polar residues" evidence="1">
    <location>
        <begin position="230"/>
        <end position="245"/>
    </location>
</feature>
<reference evidence="3" key="1">
    <citation type="submission" date="2015-02" db="EMBL/GenBank/DDBJ databases">
        <authorList>
            <person name="Gon?alves P."/>
        </authorList>
    </citation>
    <scope>NUCLEOTIDE SEQUENCE [LARGE SCALE GENOMIC DNA]</scope>
</reference>
<evidence type="ECO:0000313" key="3">
    <source>
        <dbReference type="Proteomes" id="UP000243876"/>
    </source>
</evidence>
<dbReference type="InterPro" id="IPR028322">
    <property type="entry name" value="PNRC-like_rgn"/>
</dbReference>